<organism evidence="1 2">
    <name type="scientific">Spirosoma aureum</name>
    <dbReference type="NCBI Taxonomy" id="2692134"/>
    <lineage>
        <taxon>Bacteria</taxon>
        <taxon>Pseudomonadati</taxon>
        <taxon>Bacteroidota</taxon>
        <taxon>Cytophagia</taxon>
        <taxon>Cytophagales</taxon>
        <taxon>Cytophagaceae</taxon>
        <taxon>Spirosoma</taxon>
    </lineage>
</organism>
<protein>
    <submittedName>
        <fullName evidence="1">Uncharacterized protein</fullName>
    </submittedName>
</protein>
<evidence type="ECO:0000313" key="2">
    <source>
        <dbReference type="Proteomes" id="UP000501802"/>
    </source>
</evidence>
<evidence type="ECO:0000313" key="1">
    <source>
        <dbReference type="EMBL" id="QIP12263.1"/>
    </source>
</evidence>
<dbReference type="RefSeq" id="WP_167206229.1">
    <property type="nucleotide sequence ID" value="NZ_CP050063.1"/>
</dbReference>
<reference evidence="1 2" key="1">
    <citation type="submission" date="2020-03" db="EMBL/GenBank/DDBJ databases">
        <authorList>
            <person name="Kim M.K."/>
        </authorList>
    </citation>
    <scope>NUCLEOTIDE SEQUENCE [LARGE SCALE GENOMIC DNA]</scope>
    <source>
        <strain evidence="1 2">BT328</strain>
    </source>
</reference>
<keyword evidence="2" id="KW-1185">Reference proteome</keyword>
<sequence length="62" mass="6931">MVKKNIRFLQSYRVLPASASELVFKLMVPGNLQLTTDTTGNPVPEEKQIARGDAPLEFRTNV</sequence>
<accession>A0A6G9AJA5</accession>
<dbReference type="Proteomes" id="UP000501802">
    <property type="component" value="Chromosome"/>
</dbReference>
<dbReference type="EMBL" id="CP050063">
    <property type="protein sequence ID" value="QIP12263.1"/>
    <property type="molecule type" value="Genomic_DNA"/>
</dbReference>
<name>A0A6G9AJA5_9BACT</name>
<gene>
    <name evidence="1" type="ORF">G8759_06290</name>
</gene>
<dbReference type="AlphaFoldDB" id="A0A6G9AJA5"/>
<proteinExistence type="predicted"/>
<dbReference type="KEGG" id="spib:G8759_06290"/>